<protein>
    <submittedName>
        <fullName evidence="2">Uncharacterized protein</fullName>
    </submittedName>
</protein>
<evidence type="ECO:0000313" key="3">
    <source>
        <dbReference type="Proteomes" id="UP000605676"/>
    </source>
</evidence>
<dbReference type="RefSeq" id="WP_200465071.1">
    <property type="nucleotide sequence ID" value="NZ_JAENRR010000023.1"/>
</dbReference>
<reference evidence="2 3" key="1">
    <citation type="submission" date="2021-01" db="EMBL/GenBank/DDBJ databases">
        <title>Carboxyliciviraga sp.nov., isolated from coastal sediments.</title>
        <authorList>
            <person name="Lu D."/>
            <person name="Zhang T."/>
        </authorList>
    </citation>
    <scope>NUCLEOTIDE SEQUENCE [LARGE SCALE GENOMIC DNA]</scope>
    <source>
        <strain evidence="2 3">N1Y132</strain>
    </source>
</reference>
<feature type="transmembrane region" description="Helical" evidence="1">
    <location>
        <begin position="141"/>
        <end position="158"/>
    </location>
</feature>
<keyword evidence="1" id="KW-1133">Transmembrane helix</keyword>
<feature type="transmembrane region" description="Helical" evidence="1">
    <location>
        <begin position="71"/>
        <end position="95"/>
    </location>
</feature>
<sequence>MKEKTDTLQDIKVIRQMMEQSSKFLSLSGLSGVAAGVIALLGAAFAYFFVLEQGANVYDEYMQGLNATNTTHVRLGLLLTALGVLVLAIVSAWYFSWIKARRANEKLWSPAARMVTLNLSLILTVGGVFSLILVYHENIRFVASVMLIFYGLALLMASRYTQRDIQYLAITEIALGLLAGVFLNYGIVFWSLGFGVFHIIYGISMYIKYDR</sequence>
<name>A0ABS1HJN3_9BACT</name>
<evidence type="ECO:0000256" key="1">
    <source>
        <dbReference type="SAM" id="Phobius"/>
    </source>
</evidence>
<keyword evidence="1" id="KW-0812">Transmembrane</keyword>
<keyword evidence="3" id="KW-1185">Reference proteome</keyword>
<accession>A0ABS1HJN3</accession>
<organism evidence="2 3">
    <name type="scientific">Carboxylicivirga marina</name>
    <dbReference type="NCBI Taxonomy" id="2800988"/>
    <lineage>
        <taxon>Bacteria</taxon>
        <taxon>Pseudomonadati</taxon>
        <taxon>Bacteroidota</taxon>
        <taxon>Bacteroidia</taxon>
        <taxon>Marinilabiliales</taxon>
        <taxon>Marinilabiliaceae</taxon>
        <taxon>Carboxylicivirga</taxon>
    </lineage>
</organism>
<keyword evidence="1" id="KW-0472">Membrane</keyword>
<gene>
    <name evidence="2" type="ORF">JIV24_10905</name>
</gene>
<dbReference type="EMBL" id="JAENRR010000023">
    <property type="protein sequence ID" value="MBK3517841.1"/>
    <property type="molecule type" value="Genomic_DNA"/>
</dbReference>
<comment type="caution">
    <text evidence="2">The sequence shown here is derived from an EMBL/GenBank/DDBJ whole genome shotgun (WGS) entry which is preliminary data.</text>
</comment>
<feature type="transmembrane region" description="Helical" evidence="1">
    <location>
        <begin position="115"/>
        <end position="135"/>
    </location>
</feature>
<evidence type="ECO:0000313" key="2">
    <source>
        <dbReference type="EMBL" id="MBK3517841.1"/>
    </source>
</evidence>
<proteinExistence type="predicted"/>
<feature type="transmembrane region" description="Helical" evidence="1">
    <location>
        <begin position="24"/>
        <end position="51"/>
    </location>
</feature>
<dbReference type="Proteomes" id="UP000605676">
    <property type="component" value="Unassembled WGS sequence"/>
</dbReference>